<dbReference type="SUPFAM" id="SSF81901">
    <property type="entry name" value="HCP-like"/>
    <property type="match status" value="2"/>
</dbReference>
<dbReference type="InterPro" id="IPR050767">
    <property type="entry name" value="Sel1_AlgK"/>
</dbReference>
<keyword evidence="3" id="KW-1185">Reference proteome</keyword>
<dbReference type="PANTHER" id="PTHR11102">
    <property type="entry name" value="SEL-1-LIKE PROTEIN"/>
    <property type="match status" value="1"/>
</dbReference>
<name>A0ABU0GAL6_9HYPH</name>
<protein>
    <submittedName>
        <fullName evidence="2">TPR repeat protein</fullName>
    </submittedName>
</protein>
<organism evidence="2 3">
    <name type="scientific">Peteryoungia aggregata LMG 23059</name>
    <dbReference type="NCBI Taxonomy" id="1368425"/>
    <lineage>
        <taxon>Bacteria</taxon>
        <taxon>Pseudomonadati</taxon>
        <taxon>Pseudomonadota</taxon>
        <taxon>Alphaproteobacteria</taxon>
        <taxon>Hyphomicrobiales</taxon>
        <taxon>Rhizobiaceae</taxon>
        <taxon>Peteryoungia</taxon>
    </lineage>
</organism>
<evidence type="ECO:0000313" key="3">
    <source>
        <dbReference type="Proteomes" id="UP001238496"/>
    </source>
</evidence>
<proteinExistence type="predicted"/>
<dbReference type="Proteomes" id="UP001238496">
    <property type="component" value="Unassembled WGS sequence"/>
</dbReference>
<dbReference type="Pfam" id="PF08238">
    <property type="entry name" value="Sel1"/>
    <property type="match status" value="4"/>
</dbReference>
<reference evidence="2 3" key="1">
    <citation type="submission" date="2023-07" db="EMBL/GenBank/DDBJ databases">
        <title>Genomic Encyclopedia of Type Strains, Phase IV (KMG-IV): sequencing the most valuable type-strain genomes for metagenomic binning, comparative biology and taxonomic classification.</title>
        <authorList>
            <person name="Goeker M."/>
        </authorList>
    </citation>
    <scope>NUCLEOTIDE SEQUENCE [LARGE SCALE GENOMIC DNA]</scope>
    <source>
        <strain evidence="2 3">DSM 1111</strain>
    </source>
</reference>
<keyword evidence="1" id="KW-0732">Signal</keyword>
<dbReference type="PANTHER" id="PTHR11102:SF160">
    <property type="entry name" value="ERAD-ASSOCIATED E3 UBIQUITIN-PROTEIN LIGASE COMPONENT HRD3"/>
    <property type="match status" value="1"/>
</dbReference>
<feature type="signal peptide" evidence="1">
    <location>
        <begin position="1"/>
        <end position="24"/>
    </location>
</feature>
<dbReference type="InterPro" id="IPR006597">
    <property type="entry name" value="Sel1-like"/>
</dbReference>
<sequence>MIIELRRKHISMALAMALSSSVAALTPFAEAQASDRPAQIVALTKKAYQTEQRDVEEFKVSTNATVRLTYARLLARGRIVSDSNPLRAPDMNGAIEVYRGLVSTSDAEVRVKAIGELADLLQRKGGVENEQEATALRASIARPLAGASVQAAPAADTPVNIEEDLRNRMANGSLDAAFDLLLLQARENPTEVDTLRSQMLLMANLSALEGDGAVGRLAGRYAGSFDAQEHPEVLKSLLVLAAGDGSDSLVGVIEKNREALLAVLGQEQTREIVWQLVNGGSTRAAELIALDLVDENVFGFDEADAKWAIEALNGAGSYRANYVTAKLYYQGIYVDKDIDRAVSAMEKMLAGADAARQESLVIADRFARMNLSDSLVAKYVLPIYMGAWKAGDLSVVGRLARVIVSAEKGGFYATAADMPVPPDQLVAELSSAYTNGDLSAGMMLGDIYREGRLVAADPTMARTIYEDLRQQYADMPGMQLKLREQLAKLVRQDLEVTRAYAAYHAELRALAGERNLWAMRELGLLLAKGGPEIETDVEGGLNLLLEALSEGYFPAGPNAADIALASGSTDSLRRLSDVFKKFDPRTLSPESKVQLAEVDFALKQFDQAEYLLSDPDVQELPIGQFLLAQVMLSSGKLAPEIAAGKMKDVILAFTGQDGQLIEFIQQLARQDRLSTEFMEPVLERLAKIADKNDMLAINVAFRLRQTWPSSRSLSFNRVVDWSVYYAARGVSEPLARIATNVNEAAVGPEKYRYLVDKVEEVLPAVPNNGSLRMFLAEVYAQGVGRSRDLDRARQLVKEAAELGNLEALNAIASDFHNGRSVGMDRDRAEDLYRALAFVGSNSSALALARNYSKAPSSKVHETRAFAYYIKAAAGGSSSAMVEVGRNYLAGAGVGLDEAEGIAWLEKAADLGSVDAMTQLYFYYFVKNPTSKNDDAEVWLDKLVEANVPEMIIRKVVLLRDRDREGNKKEIFSLLDRAETLGSQFARRLENIYIREYRGGVSK</sequence>
<evidence type="ECO:0000256" key="1">
    <source>
        <dbReference type="SAM" id="SignalP"/>
    </source>
</evidence>
<feature type="chain" id="PRO_5045055692" evidence="1">
    <location>
        <begin position="25"/>
        <end position="1002"/>
    </location>
</feature>
<accession>A0ABU0GAL6</accession>
<dbReference type="Gene3D" id="1.25.40.10">
    <property type="entry name" value="Tetratricopeptide repeat domain"/>
    <property type="match status" value="2"/>
</dbReference>
<gene>
    <name evidence="2" type="ORF">J2045_003444</name>
</gene>
<dbReference type="InterPro" id="IPR011990">
    <property type="entry name" value="TPR-like_helical_dom_sf"/>
</dbReference>
<dbReference type="SMART" id="SM00671">
    <property type="entry name" value="SEL1"/>
    <property type="match status" value="6"/>
</dbReference>
<comment type="caution">
    <text evidence="2">The sequence shown here is derived from an EMBL/GenBank/DDBJ whole genome shotgun (WGS) entry which is preliminary data.</text>
</comment>
<evidence type="ECO:0000313" key="2">
    <source>
        <dbReference type="EMBL" id="MDQ0422396.1"/>
    </source>
</evidence>
<dbReference type="RefSeq" id="WP_307374899.1">
    <property type="nucleotide sequence ID" value="NZ_JAUSUW010000010.1"/>
</dbReference>
<dbReference type="EMBL" id="JAUSUW010000010">
    <property type="protein sequence ID" value="MDQ0422396.1"/>
    <property type="molecule type" value="Genomic_DNA"/>
</dbReference>